<evidence type="ECO:0000256" key="4">
    <source>
        <dbReference type="ARBA" id="ARBA00022989"/>
    </source>
</evidence>
<evidence type="ECO:0000313" key="12">
    <source>
        <dbReference type="EMBL" id="MDT0645771.1"/>
    </source>
</evidence>
<comment type="caution">
    <text evidence="12">The sequence shown here is derived from an EMBL/GenBank/DDBJ whole genome shotgun (WGS) entry which is preliminary data.</text>
</comment>
<keyword evidence="2 8" id="KW-0812">Transmembrane</keyword>
<dbReference type="PANTHER" id="PTHR22777:SF17">
    <property type="entry name" value="UPF0053 PROTEIN SLL0260"/>
    <property type="match status" value="1"/>
</dbReference>
<feature type="domain" description="CNNM transmembrane" evidence="11">
    <location>
        <begin position="1"/>
        <end position="204"/>
    </location>
</feature>
<dbReference type="SUPFAM" id="SSF56176">
    <property type="entry name" value="FAD-binding/transporter-associated domain-like"/>
    <property type="match status" value="1"/>
</dbReference>
<feature type="transmembrane region" description="Helical" evidence="9">
    <location>
        <begin position="95"/>
        <end position="117"/>
    </location>
</feature>
<dbReference type="Gene3D" id="3.10.580.10">
    <property type="entry name" value="CBS-domain"/>
    <property type="match status" value="1"/>
</dbReference>
<dbReference type="PROSITE" id="PS51846">
    <property type="entry name" value="CNNM"/>
    <property type="match status" value="1"/>
</dbReference>
<feature type="domain" description="CBS" evidence="10">
    <location>
        <begin position="279"/>
        <end position="342"/>
    </location>
</feature>
<keyword evidence="13" id="KW-1185">Reference proteome</keyword>
<dbReference type="Pfam" id="PF03471">
    <property type="entry name" value="CorC_HlyC"/>
    <property type="match status" value="1"/>
</dbReference>
<accession>A0ABU3CHE0</accession>
<sequence>MNIDVLIIVLSLVFSAFFSGMEIAYVSSNKIFIEIEKRQNDFLATVLKKLTKKPSKFIATMLVGNNIALVVYGFFMGDLLMEWLVGMRPVENDILRYLIVDLSLFTQTVISTLVILLTAEFLPKVFFQIYANSMLKLFAVPAYFFYLLFSFISSFVIWVSDKVLKRFFKTEGDEVQLAFTKVELGNFISEQMETVEENEEVDSEIQIFQNALEFSEIKAREVMIPRTEIIAVDQKENPGDLINKFTETGLSKILIYNETIDDIIGYVHSFELFKKPTSIKSVLLPVVFVPETMWVKDVLNVLIKKRKSIAVVIDEYGGTSGMMTVEDIVEELFGEIEDEHDSAILIEEKLDEDYYRFSARTEVDYVNEAYKLDIPVGENYETLGGYIVNHTEEIPQQGEVLKIENFEFLILEVSNTKIEVVEVKVKPAD</sequence>
<dbReference type="RefSeq" id="WP_311493957.1">
    <property type="nucleotide sequence ID" value="NZ_JAVRHO010000004.1"/>
</dbReference>
<feature type="transmembrane region" description="Helical" evidence="9">
    <location>
        <begin position="57"/>
        <end position="75"/>
    </location>
</feature>
<feature type="transmembrane region" description="Helical" evidence="9">
    <location>
        <begin position="6"/>
        <end position="28"/>
    </location>
</feature>
<evidence type="ECO:0000256" key="6">
    <source>
        <dbReference type="ARBA" id="ARBA00023136"/>
    </source>
</evidence>
<dbReference type="PANTHER" id="PTHR22777">
    <property type="entry name" value="HEMOLYSIN-RELATED"/>
    <property type="match status" value="1"/>
</dbReference>
<dbReference type="SMART" id="SM01091">
    <property type="entry name" value="CorC_HlyC"/>
    <property type="match status" value="1"/>
</dbReference>
<dbReference type="PROSITE" id="PS51371">
    <property type="entry name" value="CBS"/>
    <property type="match status" value="1"/>
</dbReference>
<dbReference type="Proteomes" id="UP001245285">
    <property type="component" value="Unassembled WGS sequence"/>
</dbReference>
<dbReference type="InterPro" id="IPR036318">
    <property type="entry name" value="FAD-bd_PCMH-like_sf"/>
</dbReference>
<protein>
    <submittedName>
        <fullName evidence="12">Hemolysin family protein</fullName>
    </submittedName>
</protein>
<dbReference type="InterPro" id="IPR002550">
    <property type="entry name" value="CNNM"/>
</dbReference>
<evidence type="ECO:0000256" key="1">
    <source>
        <dbReference type="ARBA" id="ARBA00004141"/>
    </source>
</evidence>
<dbReference type="InterPro" id="IPR000644">
    <property type="entry name" value="CBS_dom"/>
</dbReference>
<proteinExistence type="predicted"/>
<dbReference type="EMBL" id="JAVRHO010000004">
    <property type="protein sequence ID" value="MDT0645771.1"/>
    <property type="molecule type" value="Genomic_DNA"/>
</dbReference>
<evidence type="ECO:0000256" key="2">
    <source>
        <dbReference type="ARBA" id="ARBA00022692"/>
    </source>
</evidence>
<keyword evidence="3" id="KW-0677">Repeat</keyword>
<keyword evidence="6 8" id="KW-0472">Membrane</keyword>
<dbReference type="SUPFAM" id="SSF54631">
    <property type="entry name" value="CBS-domain pair"/>
    <property type="match status" value="1"/>
</dbReference>
<evidence type="ECO:0000256" key="5">
    <source>
        <dbReference type="ARBA" id="ARBA00023122"/>
    </source>
</evidence>
<feature type="transmembrane region" description="Helical" evidence="9">
    <location>
        <begin position="137"/>
        <end position="159"/>
    </location>
</feature>
<evidence type="ECO:0000256" key="3">
    <source>
        <dbReference type="ARBA" id="ARBA00022737"/>
    </source>
</evidence>
<evidence type="ECO:0000256" key="8">
    <source>
        <dbReference type="PROSITE-ProRule" id="PRU01193"/>
    </source>
</evidence>
<evidence type="ECO:0000256" key="7">
    <source>
        <dbReference type="PROSITE-ProRule" id="PRU00703"/>
    </source>
</evidence>
<comment type="subcellular location">
    <subcellularLocation>
        <location evidence="1">Membrane</location>
        <topology evidence="1">Multi-pass membrane protein</topology>
    </subcellularLocation>
</comment>
<dbReference type="InterPro" id="IPR044751">
    <property type="entry name" value="Ion_transp-like_CBS"/>
</dbReference>
<evidence type="ECO:0000259" key="10">
    <source>
        <dbReference type="PROSITE" id="PS51371"/>
    </source>
</evidence>
<evidence type="ECO:0000313" key="13">
    <source>
        <dbReference type="Proteomes" id="UP001245285"/>
    </source>
</evidence>
<evidence type="ECO:0000259" key="11">
    <source>
        <dbReference type="PROSITE" id="PS51846"/>
    </source>
</evidence>
<dbReference type="InterPro" id="IPR016169">
    <property type="entry name" value="FAD-bd_PCMH_sub2"/>
</dbReference>
<name>A0ABU3CHE0_9FLAO</name>
<dbReference type="Pfam" id="PF01595">
    <property type="entry name" value="CNNM"/>
    <property type="match status" value="1"/>
</dbReference>
<gene>
    <name evidence="12" type="ORF">RM545_03635</name>
</gene>
<dbReference type="CDD" id="cd04590">
    <property type="entry name" value="CBS_pair_CorC_HlyC_assoc"/>
    <property type="match status" value="1"/>
</dbReference>
<dbReference type="Gene3D" id="3.30.465.10">
    <property type="match status" value="1"/>
</dbReference>
<keyword evidence="5 7" id="KW-0129">CBS domain</keyword>
<dbReference type="Pfam" id="PF00571">
    <property type="entry name" value="CBS"/>
    <property type="match status" value="1"/>
</dbReference>
<keyword evidence="4 8" id="KW-1133">Transmembrane helix</keyword>
<reference evidence="12 13" key="1">
    <citation type="submission" date="2023-09" db="EMBL/GenBank/DDBJ databases">
        <authorList>
            <person name="Rey-Velasco X."/>
        </authorList>
    </citation>
    <scope>NUCLEOTIDE SEQUENCE [LARGE SCALE GENOMIC DNA]</scope>
    <source>
        <strain evidence="12 13">F260</strain>
    </source>
</reference>
<dbReference type="InterPro" id="IPR005170">
    <property type="entry name" value="Transptr-assoc_dom"/>
</dbReference>
<organism evidence="12 13">
    <name type="scientific">Autumnicola lenta</name>
    <dbReference type="NCBI Taxonomy" id="3075593"/>
    <lineage>
        <taxon>Bacteria</taxon>
        <taxon>Pseudomonadati</taxon>
        <taxon>Bacteroidota</taxon>
        <taxon>Flavobacteriia</taxon>
        <taxon>Flavobacteriales</taxon>
        <taxon>Flavobacteriaceae</taxon>
        <taxon>Autumnicola</taxon>
    </lineage>
</organism>
<evidence type="ECO:0000256" key="9">
    <source>
        <dbReference type="SAM" id="Phobius"/>
    </source>
</evidence>
<dbReference type="InterPro" id="IPR046342">
    <property type="entry name" value="CBS_dom_sf"/>
</dbReference>